<reference evidence="2" key="1">
    <citation type="submission" date="2024-01" db="EMBL/GenBank/DDBJ databases">
        <title>Sequencing the genomes of a sandfly, Sergentomyia squamirostris, and its two endosymbionts.</title>
        <authorList>
            <person name="Itokawa K."/>
            <person name="Sanjoba C."/>
        </authorList>
    </citation>
    <scope>NUCLEOTIDE SEQUENCE</scope>
    <source>
        <strain evidence="2">RiSSQ</strain>
    </source>
</reference>
<organism evidence="2">
    <name type="scientific">Candidatus Tisiphia endosymbiont of Sergentomyia squamirostris</name>
    <dbReference type="NCBI Taxonomy" id="3113639"/>
    <lineage>
        <taxon>Bacteria</taxon>
        <taxon>Pseudomonadati</taxon>
        <taxon>Pseudomonadota</taxon>
        <taxon>Alphaproteobacteria</taxon>
        <taxon>Rickettsiales</taxon>
        <taxon>Rickettsiaceae</taxon>
        <taxon>Rickettsieae</taxon>
        <taxon>Candidatus Tisiphia</taxon>
    </lineage>
</organism>
<proteinExistence type="predicted"/>
<feature type="coiled-coil region" evidence="1">
    <location>
        <begin position="19"/>
        <end position="60"/>
    </location>
</feature>
<keyword evidence="1" id="KW-0175">Coiled coil</keyword>
<sequence>MKITNDLLLKLMQEVDQGLEGLLSNIARQHEEINKLQDENKQLRDNYAKILEQIAIYIAELEAIKHKNT</sequence>
<evidence type="ECO:0000313" key="2">
    <source>
        <dbReference type="EMBL" id="BFD45694.1"/>
    </source>
</evidence>
<protein>
    <submittedName>
        <fullName evidence="2">Uncharacterized protein</fullName>
    </submittedName>
</protein>
<accession>A0AAT9G7I9</accession>
<name>A0AAT9G7I9_9RICK</name>
<dbReference type="AlphaFoldDB" id="A0AAT9G7I9"/>
<dbReference type="EMBL" id="AP029170">
    <property type="protein sequence ID" value="BFD45694.1"/>
    <property type="molecule type" value="Genomic_DNA"/>
</dbReference>
<evidence type="ECO:0000256" key="1">
    <source>
        <dbReference type="SAM" id="Coils"/>
    </source>
</evidence>
<gene>
    <name evidence="2" type="ORF">DMENIID0002_03400</name>
</gene>